<feature type="compositionally biased region" description="Basic and acidic residues" evidence="1">
    <location>
        <begin position="21"/>
        <end position="58"/>
    </location>
</feature>
<dbReference type="EMBL" id="ASHM01016082">
    <property type="protein sequence ID" value="PNX97913.1"/>
    <property type="molecule type" value="Genomic_DNA"/>
</dbReference>
<gene>
    <name evidence="3" type="ORF">L195_g021152</name>
</gene>
<name>A0A2K3N4D7_TRIPR</name>
<feature type="region of interest" description="Disordered" evidence="1">
    <location>
        <begin position="21"/>
        <end position="71"/>
    </location>
</feature>
<evidence type="ECO:0000256" key="1">
    <source>
        <dbReference type="SAM" id="MobiDB-lite"/>
    </source>
</evidence>
<dbReference type="STRING" id="57577.A0A2K3N4D7"/>
<accession>A0A2K3N4D7</accession>
<organism evidence="3 4">
    <name type="scientific">Trifolium pratense</name>
    <name type="common">Red clover</name>
    <dbReference type="NCBI Taxonomy" id="57577"/>
    <lineage>
        <taxon>Eukaryota</taxon>
        <taxon>Viridiplantae</taxon>
        <taxon>Streptophyta</taxon>
        <taxon>Embryophyta</taxon>
        <taxon>Tracheophyta</taxon>
        <taxon>Spermatophyta</taxon>
        <taxon>Magnoliopsida</taxon>
        <taxon>eudicotyledons</taxon>
        <taxon>Gunneridae</taxon>
        <taxon>Pentapetalae</taxon>
        <taxon>rosids</taxon>
        <taxon>fabids</taxon>
        <taxon>Fabales</taxon>
        <taxon>Fabaceae</taxon>
        <taxon>Papilionoideae</taxon>
        <taxon>50 kb inversion clade</taxon>
        <taxon>NPAAA clade</taxon>
        <taxon>Hologalegina</taxon>
        <taxon>IRL clade</taxon>
        <taxon>Trifolieae</taxon>
        <taxon>Trifolium</taxon>
    </lineage>
</organism>
<dbReference type="AlphaFoldDB" id="A0A2K3N4D7"/>
<evidence type="ECO:0000313" key="4">
    <source>
        <dbReference type="Proteomes" id="UP000236291"/>
    </source>
</evidence>
<proteinExistence type="predicted"/>
<feature type="domain" description="Aminotransferase-like plant mobile" evidence="2">
    <location>
        <begin position="125"/>
        <end position="168"/>
    </location>
</feature>
<reference evidence="3 4" key="2">
    <citation type="journal article" date="2017" name="Front. Plant Sci.">
        <title>Gene Classification and Mining of Molecular Markers Useful in Red Clover (Trifolium pratense) Breeding.</title>
        <authorList>
            <person name="Istvanek J."/>
            <person name="Dluhosova J."/>
            <person name="Dluhos P."/>
            <person name="Patkova L."/>
            <person name="Nedelnik J."/>
            <person name="Repkova J."/>
        </authorList>
    </citation>
    <scope>NUCLEOTIDE SEQUENCE [LARGE SCALE GENOMIC DNA]</scope>
    <source>
        <strain evidence="4">cv. Tatra</strain>
        <tissue evidence="3">Young leaves</tissue>
    </source>
</reference>
<sequence>GEASGLAQGFGGYVFRGRCQRIHDDNQSHEKRDEDMEEGQARREPFSFRNPFEGKPEPSEIPGGPSDKPKLTKYGGHILRRVYDTYSATEKLYKLGGISTNLEWWKKEIKATRLSGLVYARFTFLDPPLLATFVERWNGETNNFCVPSGEITITLDEMRYLMHLPVKGLLDH</sequence>
<dbReference type="InterPro" id="IPR019557">
    <property type="entry name" value="AminoTfrase-like_pln_mobile"/>
</dbReference>
<evidence type="ECO:0000259" key="2">
    <source>
        <dbReference type="Pfam" id="PF10536"/>
    </source>
</evidence>
<dbReference type="Pfam" id="PF10536">
    <property type="entry name" value="PMD"/>
    <property type="match status" value="1"/>
</dbReference>
<feature type="non-terminal residue" evidence="3">
    <location>
        <position position="1"/>
    </location>
</feature>
<comment type="caution">
    <text evidence="3">The sequence shown here is derived from an EMBL/GenBank/DDBJ whole genome shotgun (WGS) entry which is preliminary data.</text>
</comment>
<protein>
    <recommendedName>
        <fullName evidence="2">Aminotransferase-like plant mobile domain-containing protein</fullName>
    </recommendedName>
</protein>
<dbReference type="Proteomes" id="UP000236291">
    <property type="component" value="Unassembled WGS sequence"/>
</dbReference>
<evidence type="ECO:0000313" key="3">
    <source>
        <dbReference type="EMBL" id="PNX97913.1"/>
    </source>
</evidence>
<reference evidence="3 4" key="1">
    <citation type="journal article" date="2014" name="Am. J. Bot.">
        <title>Genome assembly and annotation for red clover (Trifolium pratense; Fabaceae).</title>
        <authorList>
            <person name="Istvanek J."/>
            <person name="Jaros M."/>
            <person name="Krenek A."/>
            <person name="Repkova J."/>
        </authorList>
    </citation>
    <scope>NUCLEOTIDE SEQUENCE [LARGE SCALE GENOMIC DNA]</scope>
    <source>
        <strain evidence="4">cv. Tatra</strain>
        <tissue evidence="3">Young leaves</tissue>
    </source>
</reference>